<dbReference type="SUPFAM" id="SSF54171">
    <property type="entry name" value="DNA-binding domain"/>
    <property type="match status" value="1"/>
</dbReference>
<feature type="compositionally biased region" description="Low complexity" evidence="8">
    <location>
        <begin position="1"/>
        <end position="12"/>
    </location>
</feature>
<evidence type="ECO:0000256" key="4">
    <source>
        <dbReference type="ARBA" id="ARBA00023159"/>
    </source>
</evidence>
<evidence type="ECO:0000256" key="6">
    <source>
        <dbReference type="ARBA" id="ARBA00023242"/>
    </source>
</evidence>
<dbReference type="PRINTS" id="PR00367">
    <property type="entry name" value="ETHRSPELEMNT"/>
</dbReference>
<dbReference type="Pfam" id="PF00847">
    <property type="entry name" value="AP2"/>
    <property type="match status" value="1"/>
</dbReference>
<feature type="domain" description="AP2/ERF" evidence="9">
    <location>
        <begin position="31"/>
        <end position="88"/>
    </location>
</feature>
<keyword evidence="5" id="KW-0804">Transcription</keyword>
<evidence type="ECO:0000256" key="2">
    <source>
        <dbReference type="ARBA" id="ARBA00023015"/>
    </source>
</evidence>
<accession>B4UW60</accession>
<dbReference type="InterPro" id="IPR051032">
    <property type="entry name" value="AP2/ERF_TF_ERF_subfamily"/>
</dbReference>
<dbReference type="SMART" id="SM00380">
    <property type="entry name" value="AP2"/>
    <property type="match status" value="1"/>
</dbReference>
<comment type="similarity">
    <text evidence="7">Belongs to the AP2/ERF transcription factor family. ERF subfamily.</text>
</comment>
<dbReference type="PANTHER" id="PTHR31985">
    <property type="entry name" value="ETHYLENE-RESPONSIVE TRANSCRIPTION FACTOR ERF042-RELATED"/>
    <property type="match status" value="1"/>
</dbReference>
<evidence type="ECO:0000256" key="1">
    <source>
        <dbReference type="ARBA" id="ARBA00004123"/>
    </source>
</evidence>
<dbReference type="GO" id="GO:0003677">
    <property type="term" value="F:DNA binding"/>
    <property type="evidence" value="ECO:0007669"/>
    <property type="project" value="UniProtKB-KW"/>
</dbReference>
<evidence type="ECO:0000259" key="9">
    <source>
        <dbReference type="PROSITE" id="PS51032"/>
    </source>
</evidence>
<dbReference type="InterPro" id="IPR016177">
    <property type="entry name" value="DNA-bd_dom_sf"/>
</dbReference>
<name>B4UW60_ARAHY</name>
<evidence type="ECO:0000313" key="10">
    <source>
        <dbReference type="EMBL" id="ACF74280.1"/>
    </source>
</evidence>
<dbReference type="EMBL" id="DQ889515">
    <property type="protein sequence ID" value="ACF74280.1"/>
    <property type="molecule type" value="mRNA"/>
</dbReference>
<dbReference type="AlphaFoldDB" id="B4UW60"/>
<protein>
    <submittedName>
        <fullName evidence="10">DREB-like protein</fullName>
    </submittedName>
</protein>
<dbReference type="InterPro" id="IPR001471">
    <property type="entry name" value="AP2/ERF_dom"/>
</dbReference>
<evidence type="ECO:0000256" key="5">
    <source>
        <dbReference type="ARBA" id="ARBA00023163"/>
    </source>
</evidence>
<dbReference type="GO" id="GO:0005634">
    <property type="term" value="C:nucleus"/>
    <property type="evidence" value="ECO:0007669"/>
    <property type="project" value="UniProtKB-SubCell"/>
</dbReference>
<dbReference type="PROSITE" id="PS51032">
    <property type="entry name" value="AP2_ERF"/>
    <property type="match status" value="1"/>
</dbReference>
<feature type="region of interest" description="Disordered" evidence="8">
    <location>
        <begin position="118"/>
        <end position="138"/>
    </location>
</feature>
<dbReference type="PANTHER" id="PTHR31985:SF259">
    <property type="entry name" value="DEHYDRATION-RESPONSIVE ELEMENT-BINDING PROTEIN 3"/>
    <property type="match status" value="1"/>
</dbReference>
<organism evidence="10">
    <name type="scientific">Arachis hypogaea</name>
    <name type="common">Peanut</name>
    <dbReference type="NCBI Taxonomy" id="3818"/>
    <lineage>
        <taxon>Eukaryota</taxon>
        <taxon>Viridiplantae</taxon>
        <taxon>Streptophyta</taxon>
        <taxon>Embryophyta</taxon>
        <taxon>Tracheophyta</taxon>
        <taxon>Spermatophyta</taxon>
        <taxon>Magnoliopsida</taxon>
        <taxon>eudicotyledons</taxon>
        <taxon>Gunneridae</taxon>
        <taxon>Pentapetalae</taxon>
        <taxon>rosids</taxon>
        <taxon>fabids</taxon>
        <taxon>Fabales</taxon>
        <taxon>Fabaceae</taxon>
        <taxon>Papilionoideae</taxon>
        <taxon>50 kb inversion clade</taxon>
        <taxon>dalbergioids sensu lato</taxon>
        <taxon>Dalbergieae</taxon>
        <taxon>Pterocarpus clade</taxon>
        <taxon>Arachis</taxon>
    </lineage>
</organism>
<sequence length="205" mass="22448">MAEASTTSSTTRSPKKQSKPKKPRDCSKHPVYHGVRMRNWGKWVSEIREPRKKSRIWLGTFATPEMAARAHDVAALCIKGKAAILNFPKIAKLLPRPVTPTPRDIQAAAAEAAAMVDFDSVSSDSEEGTEETESSELSEIVELPNIEEKSFDSVDSGTEFMLLDSVDSWVFPPMAASTLSEMMMMFEAEDLSASECVGSNFGVSV</sequence>
<feature type="compositionally biased region" description="Basic residues" evidence="8">
    <location>
        <begin position="13"/>
        <end position="22"/>
    </location>
</feature>
<dbReference type="Gene3D" id="3.30.730.10">
    <property type="entry name" value="AP2/ERF domain"/>
    <property type="match status" value="1"/>
</dbReference>
<evidence type="ECO:0000256" key="8">
    <source>
        <dbReference type="SAM" id="MobiDB-lite"/>
    </source>
</evidence>
<proteinExistence type="evidence at transcript level"/>
<dbReference type="GO" id="GO:0003700">
    <property type="term" value="F:DNA-binding transcription factor activity"/>
    <property type="evidence" value="ECO:0007669"/>
    <property type="project" value="InterPro"/>
</dbReference>
<keyword evidence="3" id="KW-0238">DNA-binding</keyword>
<reference evidence="10" key="1">
    <citation type="submission" date="2006-08" db="EMBL/GenBank/DDBJ databases">
        <title>Cloning of some genes expressed in peanut seeds.</title>
        <authorList>
            <person name="Bi Y.P."/>
            <person name="Wan S.B."/>
            <person name="Shan L."/>
            <person name="Zhang H.T."/>
            <person name="Su L."/>
            <person name="Quan X.Q."/>
            <person name="Xia M."/>
        </authorList>
    </citation>
    <scope>NUCLEOTIDE SEQUENCE</scope>
</reference>
<dbReference type="FunFam" id="3.30.730.10:FF:000001">
    <property type="entry name" value="Ethylene-responsive transcription factor 2"/>
    <property type="match status" value="1"/>
</dbReference>
<evidence type="ECO:0000256" key="3">
    <source>
        <dbReference type="ARBA" id="ARBA00023125"/>
    </source>
</evidence>
<feature type="region of interest" description="Disordered" evidence="8">
    <location>
        <begin position="1"/>
        <end position="30"/>
    </location>
</feature>
<dbReference type="InterPro" id="IPR036955">
    <property type="entry name" value="AP2/ERF_dom_sf"/>
</dbReference>
<keyword evidence="4" id="KW-0010">Activator</keyword>
<evidence type="ECO:0000256" key="7">
    <source>
        <dbReference type="ARBA" id="ARBA00024343"/>
    </source>
</evidence>
<keyword evidence="2" id="KW-0805">Transcription regulation</keyword>
<keyword evidence="6" id="KW-0539">Nucleus</keyword>
<comment type="subcellular location">
    <subcellularLocation>
        <location evidence="1">Nucleus</location>
    </subcellularLocation>
</comment>
<feature type="compositionally biased region" description="Acidic residues" evidence="8">
    <location>
        <begin position="124"/>
        <end position="136"/>
    </location>
</feature>
<dbReference type="CDD" id="cd00018">
    <property type="entry name" value="AP2"/>
    <property type="match status" value="1"/>
</dbReference>